<name>A0AAW1M6V3_SAPOF</name>
<comment type="caution">
    <text evidence="2">The sequence shown here is derived from an EMBL/GenBank/DDBJ whole genome shotgun (WGS) entry which is preliminary data.</text>
</comment>
<dbReference type="InterPro" id="IPR043502">
    <property type="entry name" value="DNA/RNA_pol_sf"/>
</dbReference>
<evidence type="ECO:0000313" key="3">
    <source>
        <dbReference type="Proteomes" id="UP001443914"/>
    </source>
</evidence>
<accession>A0AAW1M6V3</accession>
<gene>
    <name evidence="2" type="ORF">RND81_03G115100</name>
</gene>
<dbReference type="CDD" id="cd09272">
    <property type="entry name" value="RNase_HI_RT_Ty1"/>
    <property type="match status" value="1"/>
</dbReference>
<dbReference type="SUPFAM" id="SSF56672">
    <property type="entry name" value="DNA/RNA polymerases"/>
    <property type="match status" value="1"/>
</dbReference>
<evidence type="ECO:0000313" key="2">
    <source>
        <dbReference type="EMBL" id="KAK9741583.1"/>
    </source>
</evidence>
<dbReference type="InterPro" id="IPR013103">
    <property type="entry name" value="RVT_2"/>
</dbReference>
<proteinExistence type="predicted"/>
<organism evidence="2 3">
    <name type="scientific">Saponaria officinalis</name>
    <name type="common">Common soapwort</name>
    <name type="synonym">Lychnis saponaria</name>
    <dbReference type="NCBI Taxonomy" id="3572"/>
    <lineage>
        <taxon>Eukaryota</taxon>
        <taxon>Viridiplantae</taxon>
        <taxon>Streptophyta</taxon>
        <taxon>Embryophyta</taxon>
        <taxon>Tracheophyta</taxon>
        <taxon>Spermatophyta</taxon>
        <taxon>Magnoliopsida</taxon>
        <taxon>eudicotyledons</taxon>
        <taxon>Gunneridae</taxon>
        <taxon>Pentapetalae</taxon>
        <taxon>Caryophyllales</taxon>
        <taxon>Caryophyllaceae</taxon>
        <taxon>Caryophylleae</taxon>
        <taxon>Saponaria</taxon>
    </lineage>
</organism>
<dbReference type="EMBL" id="JBDFQZ010000003">
    <property type="protein sequence ID" value="KAK9741583.1"/>
    <property type="molecule type" value="Genomic_DNA"/>
</dbReference>
<feature type="domain" description="Reverse transcriptase Ty1/copia-type" evidence="1">
    <location>
        <begin position="2"/>
        <end position="83"/>
    </location>
</feature>
<dbReference type="PANTHER" id="PTHR11439">
    <property type="entry name" value="GAG-POL-RELATED RETROTRANSPOSON"/>
    <property type="match status" value="1"/>
</dbReference>
<protein>
    <recommendedName>
        <fullName evidence="1">Reverse transcriptase Ty1/copia-type domain-containing protein</fullName>
    </recommendedName>
</protein>
<dbReference type="PANTHER" id="PTHR11439:SF517">
    <property type="entry name" value="CYSTEINE-RICH RLK (RECEPTOR-LIKE PROTEIN KINASE) 8"/>
    <property type="match status" value="1"/>
</dbReference>
<reference evidence="2" key="1">
    <citation type="submission" date="2024-03" db="EMBL/GenBank/DDBJ databases">
        <title>WGS assembly of Saponaria officinalis var. Norfolk2.</title>
        <authorList>
            <person name="Jenkins J."/>
            <person name="Shu S."/>
            <person name="Grimwood J."/>
            <person name="Barry K."/>
            <person name="Goodstein D."/>
            <person name="Schmutz J."/>
            <person name="Leebens-Mack J."/>
            <person name="Osbourn A."/>
        </authorList>
    </citation>
    <scope>NUCLEOTIDE SEQUENCE [LARGE SCALE GENOMIC DNA]</scope>
    <source>
        <strain evidence="2">JIC</strain>
    </source>
</reference>
<keyword evidence="3" id="KW-1185">Reference proteome</keyword>
<dbReference type="Pfam" id="PF07727">
    <property type="entry name" value="RVT_2"/>
    <property type="match status" value="1"/>
</dbReference>
<evidence type="ECO:0000259" key="1">
    <source>
        <dbReference type="Pfam" id="PF07727"/>
    </source>
</evidence>
<dbReference type="AlphaFoldDB" id="A0AAW1M6V3"/>
<dbReference type="Proteomes" id="UP001443914">
    <property type="component" value="Unassembled WGS sequence"/>
</dbReference>
<sequence length="324" mass="36668">MLMVCLYVDDLICTGNDKAIFEIFKESMMIEFDMIDLGIMHYFLGIEALHSATGIFLCQNKYLQEVLDRFGMSNCNFINTPTERGTKLVKDSPGRNVNSTLYKQIVGSLMHLTATRPNIMNAVSMVSRYMKSPKETHLLAAKRILRYLQGTTDFGLFYCKGAKSKLFGFCDSDYAGDLDDRKSTSGHAFMLGFATISWCSKKQPIVTLSTTEAEFIAAATCASQVLWLRNILEELQFKQKYSTKLFCDNSSAIKLSKNPVFHGKCKHIDVKYHFLRNLSKEGVIDLVFCKSTNQVAYIFTKPLTVDSFEKFRKLLGVCTMQDAT</sequence>